<name>A0A0F9G9M9_9ZZZZ</name>
<comment type="caution">
    <text evidence="1">The sequence shown here is derived from an EMBL/GenBank/DDBJ whole genome shotgun (WGS) entry which is preliminary data.</text>
</comment>
<evidence type="ECO:0008006" key="2">
    <source>
        <dbReference type="Google" id="ProtNLM"/>
    </source>
</evidence>
<proteinExistence type="predicted"/>
<sequence length="266" mass="29439">PDVSQQAPLFVKDHWIIDMPGVVDLQMELFDAFQLLQMLPVMNASPATAPSAWAGTKTILEIFQELLTGTGIAITLDNSDGIIDSASRKPYYETHVGTRILTVFFELIALTNCYLRMESDGMHAGKLEETSANKYTFDISNPGHQWHTDTVEDELVVPNRIIFFDVTPRDAVGDDAGASTTYEGSATDENSITLMQRINAGDGSFTGYVTRVYEDENLDSDAWAQQWAEATQAAHQRATSKGIVTAPMECGIELFDYVEVITSRWP</sequence>
<dbReference type="EMBL" id="LAZR01027268">
    <property type="protein sequence ID" value="KKL66255.1"/>
    <property type="molecule type" value="Genomic_DNA"/>
</dbReference>
<evidence type="ECO:0000313" key="1">
    <source>
        <dbReference type="EMBL" id="KKL66255.1"/>
    </source>
</evidence>
<protein>
    <recommendedName>
        <fullName evidence="2">Tip attachment protein J domain-containing protein</fullName>
    </recommendedName>
</protein>
<gene>
    <name evidence="1" type="ORF">LCGC14_2146820</name>
</gene>
<organism evidence="1">
    <name type="scientific">marine sediment metagenome</name>
    <dbReference type="NCBI Taxonomy" id="412755"/>
    <lineage>
        <taxon>unclassified sequences</taxon>
        <taxon>metagenomes</taxon>
        <taxon>ecological metagenomes</taxon>
    </lineage>
</organism>
<reference evidence="1" key="1">
    <citation type="journal article" date="2015" name="Nature">
        <title>Complex archaea that bridge the gap between prokaryotes and eukaryotes.</title>
        <authorList>
            <person name="Spang A."/>
            <person name="Saw J.H."/>
            <person name="Jorgensen S.L."/>
            <person name="Zaremba-Niedzwiedzka K."/>
            <person name="Martijn J."/>
            <person name="Lind A.E."/>
            <person name="van Eijk R."/>
            <person name="Schleper C."/>
            <person name="Guy L."/>
            <person name="Ettema T.J."/>
        </authorList>
    </citation>
    <scope>NUCLEOTIDE SEQUENCE</scope>
</reference>
<dbReference type="AlphaFoldDB" id="A0A0F9G9M9"/>
<accession>A0A0F9G9M9</accession>
<feature type="non-terminal residue" evidence="1">
    <location>
        <position position="1"/>
    </location>
</feature>